<dbReference type="SUPFAM" id="SSF46894">
    <property type="entry name" value="C-terminal effector domain of the bipartite response regulators"/>
    <property type="match status" value="1"/>
</dbReference>
<organism evidence="2 3">
    <name type="scientific">Rhizobium alvei</name>
    <dbReference type="NCBI Taxonomy" id="1132659"/>
    <lineage>
        <taxon>Bacteria</taxon>
        <taxon>Pseudomonadati</taxon>
        <taxon>Pseudomonadota</taxon>
        <taxon>Alphaproteobacteria</taxon>
        <taxon>Hyphomicrobiales</taxon>
        <taxon>Rhizobiaceae</taxon>
        <taxon>Rhizobium/Agrobacterium group</taxon>
        <taxon>Rhizobium</taxon>
    </lineage>
</organism>
<accession>A0ABT8YG67</accession>
<evidence type="ECO:0000313" key="2">
    <source>
        <dbReference type="EMBL" id="MDO6962348.1"/>
    </source>
</evidence>
<sequence>MTMVLNGRQYKVENVDYGLTHMELECLRLTAHGVKAQEISQQLNASEREIEILLYCVERKLNARNRLHAVGIAVAKGLIGIEL</sequence>
<reference evidence="2" key="2">
    <citation type="submission" date="2023-07" db="EMBL/GenBank/DDBJ databases">
        <authorList>
            <person name="Shen H."/>
        </authorList>
    </citation>
    <scope>NUCLEOTIDE SEQUENCE</scope>
    <source>
        <strain evidence="2">TNR-22</strain>
    </source>
</reference>
<protein>
    <submittedName>
        <fullName evidence="2">Helix-turn-helix transcriptional regulator</fullName>
    </submittedName>
</protein>
<dbReference type="SMART" id="SM00421">
    <property type="entry name" value="HTH_LUXR"/>
    <property type="match status" value="1"/>
</dbReference>
<dbReference type="InterPro" id="IPR036388">
    <property type="entry name" value="WH-like_DNA-bd_sf"/>
</dbReference>
<evidence type="ECO:0000313" key="3">
    <source>
        <dbReference type="Proteomes" id="UP001174932"/>
    </source>
</evidence>
<name>A0ABT8YG67_9HYPH</name>
<dbReference type="RefSeq" id="WP_304374134.1">
    <property type="nucleotide sequence ID" value="NZ_JAUOZU010000001.1"/>
</dbReference>
<dbReference type="Proteomes" id="UP001174932">
    <property type="component" value="Unassembled WGS sequence"/>
</dbReference>
<dbReference type="InterPro" id="IPR016032">
    <property type="entry name" value="Sig_transdc_resp-reg_C-effctor"/>
</dbReference>
<gene>
    <name evidence="2" type="ORF">Q4481_00175</name>
</gene>
<reference evidence="2" key="1">
    <citation type="journal article" date="2015" name="Int. J. Syst. Evol. Microbiol.">
        <title>Rhizobium alvei sp. nov., isolated from a freshwater river.</title>
        <authorList>
            <person name="Sheu S.Y."/>
            <person name="Huang H.W."/>
            <person name="Young C.C."/>
            <person name="Chen W.M."/>
        </authorList>
    </citation>
    <scope>NUCLEOTIDE SEQUENCE</scope>
    <source>
        <strain evidence="2">TNR-22</strain>
    </source>
</reference>
<dbReference type="EMBL" id="JAUOZU010000001">
    <property type="protein sequence ID" value="MDO6962348.1"/>
    <property type="molecule type" value="Genomic_DNA"/>
</dbReference>
<keyword evidence="3" id="KW-1185">Reference proteome</keyword>
<dbReference type="Pfam" id="PF00196">
    <property type="entry name" value="GerE"/>
    <property type="match status" value="1"/>
</dbReference>
<evidence type="ECO:0000259" key="1">
    <source>
        <dbReference type="PROSITE" id="PS50043"/>
    </source>
</evidence>
<dbReference type="InterPro" id="IPR000792">
    <property type="entry name" value="Tscrpt_reg_LuxR_C"/>
</dbReference>
<comment type="caution">
    <text evidence="2">The sequence shown here is derived from an EMBL/GenBank/DDBJ whole genome shotgun (WGS) entry which is preliminary data.</text>
</comment>
<feature type="domain" description="HTH luxR-type" evidence="1">
    <location>
        <begin position="12"/>
        <end position="77"/>
    </location>
</feature>
<proteinExistence type="predicted"/>
<dbReference type="Gene3D" id="1.10.10.10">
    <property type="entry name" value="Winged helix-like DNA-binding domain superfamily/Winged helix DNA-binding domain"/>
    <property type="match status" value="1"/>
</dbReference>
<dbReference type="PROSITE" id="PS50043">
    <property type="entry name" value="HTH_LUXR_2"/>
    <property type="match status" value="1"/>
</dbReference>